<gene>
    <name evidence="7" type="ORF">ZIOFF_075930</name>
</gene>
<name>A0A8J5EMH6_ZINOF</name>
<feature type="compositionally biased region" description="Basic and acidic residues" evidence="6">
    <location>
        <begin position="947"/>
        <end position="957"/>
    </location>
</feature>
<evidence type="ECO:0000256" key="6">
    <source>
        <dbReference type="SAM" id="MobiDB-lite"/>
    </source>
</evidence>
<evidence type="ECO:0000256" key="3">
    <source>
        <dbReference type="ARBA" id="ARBA00024186"/>
    </source>
</evidence>
<dbReference type="PANTHER" id="PTHR31908">
    <property type="entry name" value="PROTEIN CROWDED NUCLEI 4"/>
    <property type="match status" value="1"/>
</dbReference>
<feature type="compositionally biased region" description="Basic residues" evidence="6">
    <location>
        <begin position="1073"/>
        <end position="1090"/>
    </location>
</feature>
<protein>
    <submittedName>
        <fullName evidence="7">Uncharacterized protein</fullName>
    </submittedName>
</protein>
<keyword evidence="1 5" id="KW-0175">Coiled coil</keyword>
<dbReference type="PANTHER" id="PTHR31908:SF11">
    <property type="entry name" value="PROTEIN CROWDED NUCLEI 1"/>
    <property type="match status" value="1"/>
</dbReference>
<evidence type="ECO:0000256" key="1">
    <source>
        <dbReference type="ARBA" id="ARBA00023054"/>
    </source>
</evidence>
<feature type="region of interest" description="Disordered" evidence="6">
    <location>
        <begin position="1225"/>
        <end position="1248"/>
    </location>
</feature>
<accession>A0A8J5EMH6</accession>
<evidence type="ECO:0000313" key="7">
    <source>
        <dbReference type="EMBL" id="KAG6466320.1"/>
    </source>
</evidence>
<feature type="region of interest" description="Disordered" evidence="6">
    <location>
        <begin position="1"/>
        <end position="37"/>
    </location>
</feature>
<comment type="similarity">
    <text evidence="4">Belongs to the CRWN family.</text>
</comment>
<feature type="region of interest" description="Disordered" evidence="6">
    <location>
        <begin position="982"/>
        <end position="1028"/>
    </location>
</feature>
<feature type="compositionally biased region" description="Polar residues" evidence="6">
    <location>
        <begin position="916"/>
        <end position="927"/>
    </location>
</feature>
<evidence type="ECO:0000256" key="5">
    <source>
        <dbReference type="SAM" id="Coils"/>
    </source>
</evidence>
<feature type="region of interest" description="Disordered" evidence="6">
    <location>
        <begin position="110"/>
        <end position="142"/>
    </location>
</feature>
<feature type="coiled-coil region" evidence="5">
    <location>
        <begin position="399"/>
        <end position="611"/>
    </location>
</feature>
<feature type="region of interest" description="Disordered" evidence="6">
    <location>
        <begin position="1067"/>
        <end position="1090"/>
    </location>
</feature>
<dbReference type="GO" id="GO:0006997">
    <property type="term" value="P:nucleus organization"/>
    <property type="evidence" value="ECO:0007669"/>
    <property type="project" value="InterPro"/>
</dbReference>
<feature type="region of interest" description="Disordered" evidence="6">
    <location>
        <begin position="908"/>
        <end position="927"/>
    </location>
</feature>
<comment type="caution">
    <text evidence="7">The sequence shown here is derived from an EMBL/GenBank/DDBJ whole genome shotgun (WGS) entry which is preliminary data.</text>
</comment>
<feature type="coiled-coil region" evidence="5">
    <location>
        <begin position="305"/>
        <end position="353"/>
    </location>
</feature>
<feature type="coiled-coil region" evidence="5">
    <location>
        <begin position="650"/>
        <end position="677"/>
    </location>
</feature>
<organism evidence="7 8">
    <name type="scientific">Zingiber officinale</name>
    <name type="common">Ginger</name>
    <name type="synonym">Amomum zingiber</name>
    <dbReference type="NCBI Taxonomy" id="94328"/>
    <lineage>
        <taxon>Eukaryota</taxon>
        <taxon>Viridiplantae</taxon>
        <taxon>Streptophyta</taxon>
        <taxon>Embryophyta</taxon>
        <taxon>Tracheophyta</taxon>
        <taxon>Spermatophyta</taxon>
        <taxon>Magnoliopsida</taxon>
        <taxon>Liliopsida</taxon>
        <taxon>Zingiberales</taxon>
        <taxon>Zingiberaceae</taxon>
        <taxon>Zingiber</taxon>
    </lineage>
</organism>
<comment type="subcellular location">
    <subcellularLocation>
        <location evidence="3">Nucleus lamina</location>
    </subcellularLocation>
</comment>
<keyword evidence="2" id="KW-0539">Nucleus</keyword>
<evidence type="ECO:0000313" key="8">
    <source>
        <dbReference type="Proteomes" id="UP000734854"/>
    </source>
</evidence>
<feature type="compositionally biased region" description="Polar residues" evidence="6">
    <location>
        <begin position="1299"/>
        <end position="1314"/>
    </location>
</feature>
<feature type="coiled-coil region" evidence="5">
    <location>
        <begin position="772"/>
        <end position="863"/>
    </location>
</feature>
<feature type="compositionally biased region" description="Basic and acidic residues" evidence="6">
    <location>
        <begin position="1005"/>
        <end position="1017"/>
    </location>
</feature>
<dbReference type="EMBL" id="JACMSC010000181">
    <property type="protein sequence ID" value="KAG6466320.1"/>
    <property type="molecule type" value="Genomic_DNA"/>
</dbReference>
<dbReference type="InterPro" id="IPR040418">
    <property type="entry name" value="CRWN"/>
</dbReference>
<feature type="region of interest" description="Disordered" evidence="6">
    <location>
        <begin position="946"/>
        <end position="966"/>
    </location>
</feature>
<dbReference type="Proteomes" id="UP000734854">
    <property type="component" value="Unassembled WGS sequence"/>
</dbReference>
<dbReference type="GO" id="GO:0005652">
    <property type="term" value="C:nuclear lamina"/>
    <property type="evidence" value="ECO:0007669"/>
    <property type="project" value="UniProtKB-SubCell"/>
</dbReference>
<proteinExistence type="inferred from homology"/>
<evidence type="ECO:0000256" key="2">
    <source>
        <dbReference type="ARBA" id="ARBA00023242"/>
    </source>
</evidence>
<reference evidence="7 8" key="1">
    <citation type="submission" date="2020-08" db="EMBL/GenBank/DDBJ databases">
        <title>Plant Genome Project.</title>
        <authorList>
            <person name="Zhang R.-G."/>
        </authorList>
    </citation>
    <scope>NUCLEOTIDE SEQUENCE [LARGE SCALE GENOMIC DNA]</scope>
    <source>
        <tissue evidence="7">Rhizome</tissue>
    </source>
</reference>
<feature type="region of interest" description="Disordered" evidence="6">
    <location>
        <begin position="1291"/>
        <end position="1342"/>
    </location>
</feature>
<evidence type="ECO:0000256" key="4">
    <source>
        <dbReference type="ARBA" id="ARBA00024208"/>
    </source>
</evidence>
<sequence>MAGKINRQLQKKHEERTGAFPSRAKNNTEEKEKGRKVREKACAAAFPAFLRSIPSMPIPGFLPRSAYSVVVLRCSAKRLLFSRPLSWSALAFRVSEISRLFLDFTSGRRGSGALSGDQDTSLGKGKNVVDTPPPPQASLGANGGVAVGGGEDLEVWRHFREAGFLDEAVLQRKDRDALAQRIAELEKEFWLFHSTEVELHEYQYNMGLLLIEKKSSITKYEEVRQTLSEAEEILKREQTAHMIIISEYEKREEKWQKDLGIEKQKVADLEKDLQDIRFQMAEIKFTSEKKLADSQALETGLEEHYLEIEAKAHAADAKLAEVNRKSSEIDRKLDDLEGLKRKLQKENLSLSSEQVSPLISTFLRKAHEKNLIEQREHFLGWEKMLRDSQKRLDDGQKLLNERENRANEVDRMLKRKQTEIEDAEKQIEASKKSLKLVKDDISTRLSSLECKEKEAEIKFESLEKKERELASREEKLNARENVEIQKLLDEHNALLDSKKQEFELEMKGRQKALDEEIKVKVFELEEKKKEIDLKEQQITKKEHLLQKEELKLKEMEKDHDSKSLVLRKWEESIKVSEKELEKQKQQLESDRQELLKSISELETMKDSIEAKKAQIVIDEEHLKLTRQEREEHTLHQSKLKQEIEDYRMIKSSLDSDREDLRRQREKFEEEWELLDNKQLALELEIKRVNEEKERFEKWRYSEEERFRNGTQAERISMEEKLDNLETKKELFEKTIEHEKSAVHDMLELERADMARDLELRRHELEMEIGKRKEALEKDLQDRESEFERKKSIELNEIQSLSGTNELTYKRLEVDKERLEREKEDLVACRKKLENDQLEIHKDIETLRELSREMKDQRKKFLKDREHFLAMVEEFKKCKNCGVQMHDLELLSLKDTEVVRLPRLTFNDDMKPKDSETTPQQMLSASLPSGSRLTLLQKCSRLFNFSPKKKEDMEDQEKSSTSLGAKLDSEVLEGGAYDEAAPSQRISIQPFHNHRSKSGSGIWENRGAKSFDGDRNEPDPSFGDEDNLADANCTQANNADKEVVAEQVVQFKNHYEKVGFIVMENDSQPERAKEKTHKAVQSSKPRKIRRTRTVKKVVEEAQAFLRETSTEQNEHSNGQGYQSSDIQVNGYDVVHAGQKRDISHVSLTSDQALDSETCSENVSLVGRRKKRQIAAPQAQTLGEKRYNFRRSTMVPLGLQETWGFNTFLLPILSAAAMSPVQPVSDQKKGLKIRGYQQPSGDETLKRDGDEEGTSQLRLYAEPAISFVDEGAKSVEVEISQKLVQHESEFRDHYDGKSIESSEQVGDDTLNVNEITVSEPEPNTPTGGSVDGDGEKDEEDLHNHDVSIGKKLWTFFTT</sequence>
<keyword evidence="8" id="KW-1185">Reference proteome</keyword>
<feature type="coiled-coil region" evidence="5">
    <location>
        <begin position="707"/>
        <end position="741"/>
    </location>
</feature>